<protein>
    <recommendedName>
        <fullName evidence="4">chitinase</fullName>
        <ecNumber evidence="4">3.2.1.14</ecNumber>
    </recommendedName>
</protein>
<proteinExistence type="inferred from homology"/>
<evidence type="ECO:0000256" key="3">
    <source>
        <dbReference type="ARBA" id="ARBA00004609"/>
    </source>
</evidence>
<dbReference type="GO" id="GO:0009277">
    <property type="term" value="C:fungal-type cell wall"/>
    <property type="evidence" value="ECO:0007669"/>
    <property type="project" value="TreeGrafter"/>
</dbReference>
<keyword evidence="13" id="KW-0325">Glycoprotein</keyword>
<dbReference type="EMBL" id="JAPWDO010000005">
    <property type="protein sequence ID" value="KAJ5471118.1"/>
    <property type="molecule type" value="Genomic_DNA"/>
</dbReference>
<evidence type="ECO:0000256" key="20">
    <source>
        <dbReference type="PIRSR" id="PIRSR037299-2"/>
    </source>
</evidence>
<dbReference type="GO" id="GO:0008843">
    <property type="term" value="F:endochitinase activity"/>
    <property type="evidence" value="ECO:0007669"/>
    <property type="project" value="UniProtKB-EC"/>
</dbReference>
<keyword evidence="7" id="KW-0336">GPI-anchor</keyword>
<accession>A0A9W9WP87</accession>
<keyword evidence="22" id="KW-0812">Transmembrane</keyword>
<feature type="active site" description="Nucleophile" evidence="19">
    <location>
        <position position="120"/>
    </location>
</feature>
<evidence type="ECO:0000256" key="15">
    <source>
        <dbReference type="ARBA" id="ARBA00023295"/>
    </source>
</evidence>
<evidence type="ECO:0000256" key="16">
    <source>
        <dbReference type="ARBA" id="ARBA00023316"/>
    </source>
</evidence>
<comment type="subcellular location">
    <subcellularLocation>
        <location evidence="3">Cell membrane</location>
        <topology evidence="3">Lipid-anchor</topology>
        <topology evidence="3">GPI-anchor</topology>
    </subcellularLocation>
    <subcellularLocation>
        <location evidence="2">Secreted</location>
        <location evidence="2">Cell wall</location>
    </subcellularLocation>
</comment>
<feature type="transmembrane region" description="Helical" evidence="22">
    <location>
        <begin position="322"/>
        <end position="341"/>
    </location>
</feature>
<evidence type="ECO:0000256" key="14">
    <source>
        <dbReference type="ARBA" id="ARBA00023288"/>
    </source>
</evidence>
<organism evidence="25 26">
    <name type="scientific">Penicillium desertorum</name>
    <dbReference type="NCBI Taxonomy" id="1303715"/>
    <lineage>
        <taxon>Eukaryota</taxon>
        <taxon>Fungi</taxon>
        <taxon>Dikarya</taxon>
        <taxon>Ascomycota</taxon>
        <taxon>Pezizomycotina</taxon>
        <taxon>Eurotiomycetes</taxon>
        <taxon>Eurotiomycetidae</taxon>
        <taxon>Eurotiales</taxon>
        <taxon>Aspergillaceae</taxon>
        <taxon>Penicillium</taxon>
    </lineage>
</organism>
<evidence type="ECO:0000256" key="23">
    <source>
        <dbReference type="SAM" id="SignalP"/>
    </source>
</evidence>
<keyword evidence="5" id="KW-1003">Cell membrane</keyword>
<evidence type="ECO:0000256" key="8">
    <source>
        <dbReference type="ARBA" id="ARBA00022676"/>
    </source>
</evidence>
<dbReference type="SUPFAM" id="SSF49899">
    <property type="entry name" value="Concanavalin A-like lectins/glucanases"/>
    <property type="match status" value="1"/>
</dbReference>
<dbReference type="PANTHER" id="PTHR10963">
    <property type="entry name" value="GLYCOSYL HYDROLASE-RELATED"/>
    <property type="match status" value="1"/>
</dbReference>
<dbReference type="PROSITE" id="PS51762">
    <property type="entry name" value="GH16_2"/>
    <property type="match status" value="1"/>
</dbReference>
<dbReference type="GO" id="GO:0016757">
    <property type="term" value="F:glycosyltransferase activity"/>
    <property type="evidence" value="ECO:0007669"/>
    <property type="project" value="UniProtKB-KW"/>
</dbReference>
<keyword evidence="6" id="KW-0964">Secreted</keyword>
<keyword evidence="22" id="KW-1133">Transmembrane helix</keyword>
<evidence type="ECO:0000256" key="6">
    <source>
        <dbReference type="ARBA" id="ARBA00022512"/>
    </source>
</evidence>
<dbReference type="GO" id="GO:0005886">
    <property type="term" value="C:plasma membrane"/>
    <property type="evidence" value="ECO:0007669"/>
    <property type="project" value="UniProtKB-SubCell"/>
</dbReference>
<keyword evidence="8" id="KW-0328">Glycosyltransferase</keyword>
<feature type="disulfide bond" evidence="20">
    <location>
        <begin position="26"/>
        <end position="33"/>
    </location>
</feature>
<keyword evidence="26" id="KW-1185">Reference proteome</keyword>
<keyword evidence="20" id="KW-1015">Disulfide bond</keyword>
<feature type="region of interest" description="Disordered" evidence="21">
    <location>
        <begin position="265"/>
        <end position="310"/>
    </location>
</feature>
<dbReference type="Proteomes" id="UP001147760">
    <property type="component" value="Unassembled WGS sequence"/>
</dbReference>
<gene>
    <name evidence="25" type="ORF">N7530_008475</name>
</gene>
<feature type="compositionally biased region" description="Low complexity" evidence="21">
    <location>
        <begin position="267"/>
        <end position="287"/>
    </location>
</feature>
<comment type="function">
    <text evidence="18">Dual chitinase/transglycosylase that plays a role in cell wall architecture. Chitinase and transglycosylase activities are coupled. Required for the polysaccharide cross-linking at the septa and the cell wall. More specifically, transfers chitin to 1,6-beta-glucan in the cell wall.</text>
</comment>
<evidence type="ECO:0000313" key="25">
    <source>
        <dbReference type="EMBL" id="KAJ5471118.1"/>
    </source>
</evidence>
<dbReference type="InterPro" id="IPR017168">
    <property type="entry name" value="CHR-like"/>
</dbReference>
<evidence type="ECO:0000256" key="21">
    <source>
        <dbReference type="SAM" id="MobiDB-lite"/>
    </source>
</evidence>
<evidence type="ECO:0000256" key="1">
    <source>
        <dbReference type="ARBA" id="ARBA00000822"/>
    </source>
</evidence>
<dbReference type="GO" id="GO:0005975">
    <property type="term" value="P:carbohydrate metabolic process"/>
    <property type="evidence" value="ECO:0007669"/>
    <property type="project" value="InterPro"/>
</dbReference>
<evidence type="ECO:0000256" key="17">
    <source>
        <dbReference type="ARBA" id="ARBA00038074"/>
    </source>
</evidence>
<feature type="compositionally biased region" description="Low complexity" evidence="21">
    <location>
        <begin position="297"/>
        <end position="310"/>
    </location>
</feature>
<dbReference type="AlphaFoldDB" id="A0A9W9WP87"/>
<dbReference type="OrthoDB" id="4781at2759"/>
<evidence type="ECO:0000256" key="13">
    <source>
        <dbReference type="ARBA" id="ARBA00023180"/>
    </source>
</evidence>
<evidence type="ECO:0000256" key="4">
    <source>
        <dbReference type="ARBA" id="ARBA00012729"/>
    </source>
</evidence>
<feature type="domain" description="GH16" evidence="24">
    <location>
        <begin position="10"/>
        <end position="249"/>
    </location>
</feature>
<evidence type="ECO:0000256" key="5">
    <source>
        <dbReference type="ARBA" id="ARBA00022475"/>
    </source>
</evidence>
<comment type="catalytic activity">
    <reaction evidence="1">
        <text>Random endo-hydrolysis of N-acetyl-beta-D-glucosaminide (1-&gt;4)-beta-linkages in chitin and chitodextrins.</text>
        <dbReference type="EC" id="3.2.1.14"/>
    </reaction>
</comment>
<evidence type="ECO:0000256" key="18">
    <source>
        <dbReference type="ARBA" id="ARBA00093308"/>
    </source>
</evidence>
<evidence type="ECO:0000256" key="19">
    <source>
        <dbReference type="PIRSR" id="PIRSR037299-1"/>
    </source>
</evidence>
<dbReference type="InterPro" id="IPR050546">
    <property type="entry name" value="Glycosyl_Hydrlase_16"/>
</dbReference>
<keyword evidence="10 23" id="KW-0732">Signal</keyword>
<evidence type="ECO:0000259" key="24">
    <source>
        <dbReference type="PROSITE" id="PS51762"/>
    </source>
</evidence>
<evidence type="ECO:0000256" key="7">
    <source>
        <dbReference type="ARBA" id="ARBA00022622"/>
    </source>
</evidence>
<keyword evidence="15" id="KW-0326">Glycosidase</keyword>
<evidence type="ECO:0000256" key="11">
    <source>
        <dbReference type="ARBA" id="ARBA00022801"/>
    </source>
</evidence>
<dbReference type="GO" id="GO:0098552">
    <property type="term" value="C:side of membrane"/>
    <property type="evidence" value="ECO:0007669"/>
    <property type="project" value="UniProtKB-KW"/>
</dbReference>
<feature type="chain" id="PRO_5040936134" description="chitinase" evidence="23">
    <location>
        <begin position="21"/>
        <end position="342"/>
    </location>
</feature>
<reference evidence="25" key="2">
    <citation type="journal article" date="2023" name="IMA Fungus">
        <title>Comparative genomic study of the Penicillium genus elucidates a diverse pangenome and 15 lateral gene transfer events.</title>
        <authorList>
            <person name="Petersen C."/>
            <person name="Sorensen T."/>
            <person name="Nielsen M.R."/>
            <person name="Sondergaard T.E."/>
            <person name="Sorensen J.L."/>
            <person name="Fitzpatrick D.A."/>
            <person name="Frisvad J.C."/>
            <person name="Nielsen K.L."/>
        </authorList>
    </citation>
    <scope>NUCLEOTIDE SEQUENCE</scope>
    <source>
        <strain evidence="25">IBT 17660</strain>
    </source>
</reference>
<keyword evidence="11" id="KW-0378">Hydrolase</keyword>
<dbReference type="GO" id="GO:0031505">
    <property type="term" value="P:fungal-type cell wall organization"/>
    <property type="evidence" value="ECO:0007669"/>
    <property type="project" value="TreeGrafter"/>
</dbReference>
<feature type="signal peptide" evidence="23">
    <location>
        <begin position="1"/>
        <end position="20"/>
    </location>
</feature>
<dbReference type="PIRSF" id="PIRSF037299">
    <property type="entry name" value="Glycosidase_CRH1_prd"/>
    <property type="match status" value="1"/>
</dbReference>
<dbReference type="InterPro" id="IPR013320">
    <property type="entry name" value="ConA-like_dom_sf"/>
</dbReference>
<sequence>MLCYLKYAAAGLAAATLVSGQTFSDCNPMQKTCPANVGTTQSRQTFDFTKSSDLDLWTTTAGNVKAGSNGAEFTVNKQGDAPTIQSDFYIFFGEVSVTMKAAPGTGIVSSIVLESDDLDEIDWEAVGGDTTQIETNYFGKGDTTTYDRAIWEPVSTPQETFHTYKVVWTKETTTWSVDGKVIRTLSFNDAQSGTRYPQTPMNVRIGIWAGGDPSNAEGTIQWAGGETDYSKSPFTMYIKDVTIVNYNPAESYTWSDQSGSYESIEFTGSTNSTPSTTSKTTSASSRSLITAANTATPSSSGSVSSRPSAPSSSPAFNAASDLSAGGLGFMSFLAVVFGFLFL</sequence>
<keyword evidence="14" id="KW-0449">Lipoprotein</keyword>
<evidence type="ECO:0000256" key="2">
    <source>
        <dbReference type="ARBA" id="ARBA00004191"/>
    </source>
</evidence>
<dbReference type="InterPro" id="IPR000757">
    <property type="entry name" value="Beta-glucanase-like"/>
</dbReference>
<evidence type="ECO:0000256" key="12">
    <source>
        <dbReference type="ARBA" id="ARBA00023136"/>
    </source>
</evidence>
<keyword evidence="16" id="KW-0961">Cell wall biogenesis/degradation</keyword>
<evidence type="ECO:0000313" key="26">
    <source>
        <dbReference type="Proteomes" id="UP001147760"/>
    </source>
</evidence>
<feature type="active site" description="Proton donor" evidence="19">
    <location>
        <position position="124"/>
    </location>
</feature>
<keyword evidence="9" id="KW-0808">Transferase</keyword>
<reference evidence="25" key="1">
    <citation type="submission" date="2022-12" db="EMBL/GenBank/DDBJ databases">
        <authorList>
            <person name="Petersen C."/>
        </authorList>
    </citation>
    <scope>NUCLEOTIDE SEQUENCE</scope>
    <source>
        <strain evidence="25">IBT 17660</strain>
    </source>
</reference>
<name>A0A9W9WP87_9EURO</name>
<comment type="caution">
    <text evidence="25">The sequence shown here is derived from an EMBL/GenBank/DDBJ whole genome shotgun (WGS) entry which is preliminary data.</text>
</comment>
<keyword evidence="6" id="KW-0134">Cell wall</keyword>
<evidence type="ECO:0000256" key="9">
    <source>
        <dbReference type="ARBA" id="ARBA00022679"/>
    </source>
</evidence>
<dbReference type="CDD" id="cd02183">
    <property type="entry name" value="GH16_fungal_CRH1_transglycosylase"/>
    <property type="match status" value="1"/>
</dbReference>
<keyword evidence="12 22" id="KW-0472">Membrane</keyword>
<comment type="similarity">
    <text evidence="17">Belongs to the glycosyl hydrolase 16 family. CRH1 subfamily.</text>
</comment>
<dbReference type="EC" id="3.2.1.14" evidence="4"/>
<evidence type="ECO:0000256" key="22">
    <source>
        <dbReference type="SAM" id="Phobius"/>
    </source>
</evidence>
<dbReference type="Gene3D" id="2.60.120.200">
    <property type="match status" value="1"/>
</dbReference>
<evidence type="ECO:0000256" key="10">
    <source>
        <dbReference type="ARBA" id="ARBA00022729"/>
    </source>
</evidence>
<dbReference type="PANTHER" id="PTHR10963:SF27">
    <property type="entry name" value="GLYCOSIDASE-RELATED"/>
    <property type="match status" value="1"/>
</dbReference>
<dbReference type="Pfam" id="PF00722">
    <property type="entry name" value="Glyco_hydro_16"/>
    <property type="match status" value="1"/>
</dbReference>
<dbReference type="FunFam" id="2.60.120.200:FF:000152">
    <property type="entry name" value="Cell wall glucanase"/>
    <property type="match status" value="1"/>
</dbReference>